<feature type="transmembrane region" description="Helical" evidence="1">
    <location>
        <begin position="56"/>
        <end position="78"/>
    </location>
</feature>
<protein>
    <submittedName>
        <fullName evidence="2">Uncharacterized protein</fullName>
    </submittedName>
</protein>
<feature type="transmembrane region" description="Helical" evidence="1">
    <location>
        <begin position="23"/>
        <end position="44"/>
    </location>
</feature>
<gene>
    <name evidence="2" type="ORF">BN12_500019</name>
</gene>
<dbReference type="STRING" id="1194083.BN12_500019"/>
<feature type="transmembrane region" description="Helical" evidence="1">
    <location>
        <begin position="98"/>
        <end position="131"/>
    </location>
</feature>
<sequence>MSEVASASRPAPVEDGPHDRVSVMVPFLIIGSACVVAGGFVAAVTAHAPTEHASWAAAYLVLVAGVAQVGLGAGQALLARRPPSARVVAGELVAWNLGNAAVIAGTVGGATVAVDAGGVALVVALLLILVTTTRPRRTGWPLWAFRGLILVVLVSIPVGLVLAAVSPA</sequence>
<reference evidence="2 3" key="1">
    <citation type="journal article" date="2013" name="ISME J.">
        <title>A metabolic model for members of the genus Tetrasphaera involved in enhanced biological phosphorus removal.</title>
        <authorList>
            <person name="Kristiansen R."/>
            <person name="Nguyen H.T.T."/>
            <person name="Saunders A.M."/>
            <person name="Nielsen J.L."/>
            <person name="Wimmer R."/>
            <person name="Le V.Q."/>
            <person name="McIlroy S.J."/>
            <person name="Petrovski S."/>
            <person name="Seviour R.J."/>
            <person name="Calteau A."/>
            <person name="Nielsen K.L."/>
            <person name="Nielsen P.H."/>
        </authorList>
    </citation>
    <scope>NUCLEOTIDE SEQUENCE [LARGE SCALE GENOMIC DNA]</scope>
    <source>
        <strain evidence="2 3">T1-X7</strain>
    </source>
</reference>
<dbReference type="Proteomes" id="UP000035721">
    <property type="component" value="Unassembled WGS sequence"/>
</dbReference>
<keyword evidence="1" id="KW-0812">Transmembrane</keyword>
<accession>A0A077M6H3</accession>
<evidence type="ECO:0000313" key="3">
    <source>
        <dbReference type="Proteomes" id="UP000035721"/>
    </source>
</evidence>
<dbReference type="AlphaFoldDB" id="A0A077M6H3"/>
<dbReference type="EMBL" id="CAJB01000382">
    <property type="protein sequence ID" value="CCH79635.1"/>
    <property type="molecule type" value="Genomic_DNA"/>
</dbReference>
<keyword evidence="1" id="KW-1133">Transmembrane helix</keyword>
<keyword evidence="3" id="KW-1185">Reference proteome</keyword>
<proteinExistence type="predicted"/>
<evidence type="ECO:0000313" key="2">
    <source>
        <dbReference type="EMBL" id="CCH79635.1"/>
    </source>
</evidence>
<keyword evidence="1" id="KW-0472">Membrane</keyword>
<evidence type="ECO:0000256" key="1">
    <source>
        <dbReference type="SAM" id="Phobius"/>
    </source>
</evidence>
<feature type="transmembrane region" description="Helical" evidence="1">
    <location>
        <begin position="143"/>
        <end position="165"/>
    </location>
</feature>
<comment type="caution">
    <text evidence="2">The sequence shown here is derived from an EMBL/GenBank/DDBJ whole genome shotgun (WGS) entry which is preliminary data.</text>
</comment>
<name>A0A077M6H3_9MICO</name>
<organism evidence="2 3">
    <name type="scientific">Nostocoides japonicum T1-X7</name>
    <dbReference type="NCBI Taxonomy" id="1194083"/>
    <lineage>
        <taxon>Bacteria</taxon>
        <taxon>Bacillati</taxon>
        <taxon>Actinomycetota</taxon>
        <taxon>Actinomycetes</taxon>
        <taxon>Micrococcales</taxon>
        <taxon>Intrasporangiaceae</taxon>
        <taxon>Nostocoides</taxon>
    </lineage>
</organism>
<dbReference type="RefSeq" id="WP_235432342.1">
    <property type="nucleotide sequence ID" value="NZ_HF570958.1"/>
</dbReference>